<reference evidence="9 10" key="1">
    <citation type="submission" date="2018-11" db="EMBL/GenBank/DDBJ databases">
        <title>Genome sequencing of Lautropia sp. KCOM 2505 (= ChDC F240).</title>
        <authorList>
            <person name="Kook J.-K."/>
            <person name="Park S.-N."/>
            <person name="Lim Y.K."/>
        </authorList>
    </citation>
    <scope>NUCLEOTIDE SEQUENCE [LARGE SCALE GENOMIC DNA]</scope>
    <source>
        <strain evidence="9 10">KCOM 2505</strain>
    </source>
</reference>
<feature type="transmembrane region" description="Helical" evidence="8">
    <location>
        <begin position="72"/>
        <end position="91"/>
    </location>
</feature>
<feature type="transmembrane region" description="Helical" evidence="8">
    <location>
        <begin position="49"/>
        <end position="66"/>
    </location>
</feature>
<dbReference type="InterPro" id="IPR038770">
    <property type="entry name" value="Na+/solute_symporter_sf"/>
</dbReference>
<evidence type="ECO:0000256" key="6">
    <source>
        <dbReference type="ARBA" id="ARBA00022989"/>
    </source>
</evidence>
<feature type="transmembrane region" description="Helical" evidence="8">
    <location>
        <begin position="133"/>
        <end position="155"/>
    </location>
</feature>
<accession>A0A3R8NBW7</accession>
<dbReference type="Gene3D" id="1.20.1530.20">
    <property type="match status" value="1"/>
</dbReference>
<dbReference type="EMBL" id="RRUE01000001">
    <property type="protein sequence ID" value="RRN45061.1"/>
    <property type="molecule type" value="Genomic_DNA"/>
</dbReference>
<organism evidence="9 10">
    <name type="scientific">Lautropia dentalis</name>
    <dbReference type="NCBI Taxonomy" id="2490857"/>
    <lineage>
        <taxon>Bacteria</taxon>
        <taxon>Pseudomonadati</taxon>
        <taxon>Pseudomonadota</taxon>
        <taxon>Betaproteobacteria</taxon>
        <taxon>Burkholderiales</taxon>
        <taxon>Burkholderiaceae</taxon>
        <taxon>Lautropia</taxon>
    </lineage>
</organism>
<dbReference type="Pfam" id="PF03547">
    <property type="entry name" value="Mem_trans"/>
    <property type="match status" value="2"/>
</dbReference>
<dbReference type="Proteomes" id="UP000270261">
    <property type="component" value="Unassembled WGS sequence"/>
</dbReference>
<feature type="transmembrane region" description="Helical" evidence="8">
    <location>
        <begin position="6"/>
        <end position="28"/>
    </location>
</feature>
<dbReference type="PANTHER" id="PTHR36838:SF4">
    <property type="entry name" value="AUXIN EFFLUX CARRIER FAMILY PROTEIN"/>
    <property type="match status" value="1"/>
</dbReference>
<feature type="transmembrane region" description="Helical" evidence="8">
    <location>
        <begin position="238"/>
        <end position="256"/>
    </location>
</feature>
<evidence type="ECO:0000256" key="5">
    <source>
        <dbReference type="ARBA" id="ARBA00022692"/>
    </source>
</evidence>
<feature type="transmembrane region" description="Helical" evidence="8">
    <location>
        <begin position="262"/>
        <end position="280"/>
    </location>
</feature>
<dbReference type="InterPro" id="IPR004776">
    <property type="entry name" value="Mem_transp_PIN-like"/>
</dbReference>
<evidence type="ECO:0000256" key="1">
    <source>
        <dbReference type="ARBA" id="ARBA00004651"/>
    </source>
</evidence>
<keyword evidence="10" id="KW-1185">Reference proteome</keyword>
<feature type="transmembrane region" description="Helical" evidence="8">
    <location>
        <begin position="167"/>
        <end position="187"/>
    </location>
</feature>
<dbReference type="OrthoDB" id="9805563at2"/>
<sequence>MNDLLDAILFAMGVTLPSVLLLGFGVVLRRLGQVDSAFVATASRLVFNYALPCLLFTQLMGSTIRYGEEARMLAAGLTTALGLFLASELYAWRFVPDVRDRGVFVQGVFRSNMAIMGLAFVQNAYGDAGLPSGAVYVGVVTLLYNVLSVITLSRAQARSGRHRLLDIGRNILTNPLIVSILLAMLLQRLHLGLPGPVMQAAHYMGNIALPIALVCAGASFDVRSVLDLSGISLQASIGRLVVAPLAAVAVGLAFGLRGIPMGVLFLMCAMPVASASYVMARSMGGNHVAAANIVGITTFGAMFSAALGITVLRSTGLM</sequence>
<dbReference type="RefSeq" id="WP_125094492.1">
    <property type="nucleotide sequence ID" value="NZ_RRUE01000001.1"/>
</dbReference>
<dbReference type="AlphaFoldDB" id="A0A3R8NBW7"/>
<dbReference type="PANTHER" id="PTHR36838">
    <property type="entry name" value="AUXIN EFFLUX CARRIER FAMILY PROTEIN"/>
    <property type="match status" value="1"/>
</dbReference>
<keyword evidence="6 8" id="KW-1133">Transmembrane helix</keyword>
<proteinExistence type="inferred from homology"/>
<evidence type="ECO:0000313" key="9">
    <source>
        <dbReference type="EMBL" id="RRN45061.1"/>
    </source>
</evidence>
<comment type="similarity">
    <text evidence="2">Belongs to the auxin efflux carrier (TC 2.A.69) family.</text>
</comment>
<evidence type="ECO:0000256" key="3">
    <source>
        <dbReference type="ARBA" id="ARBA00022448"/>
    </source>
</evidence>
<comment type="subcellular location">
    <subcellularLocation>
        <location evidence="1">Cell membrane</location>
        <topology evidence="1">Multi-pass membrane protein</topology>
    </subcellularLocation>
</comment>
<feature type="transmembrane region" description="Helical" evidence="8">
    <location>
        <begin position="207"/>
        <end position="226"/>
    </location>
</feature>
<evidence type="ECO:0000256" key="2">
    <source>
        <dbReference type="ARBA" id="ARBA00010145"/>
    </source>
</evidence>
<dbReference type="GO" id="GO:0055085">
    <property type="term" value="P:transmembrane transport"/>
    <property type="evidence" value="ECO:0007669"/>
    <property type="project" value="InterPro"/>
</dbReference>
<keyword evidence="5 8" id="KW-0812">Transmembrane</keyword>
<feature type="transmembrane region" description="Helical" evidence="8">
    <location>
        <begin position="292"/>
        <end position="312"/>
    </location>
</feature>
<keyword evidence="4" id="KW-1003">Cell membrane</keyword>
<keyword evidence="7 8" id="KW-0472">Membrane</keyword>
<gene>
    <name evidence="9" type="ORF">EHV23_02045</name>
</gene>
<comment type="caution">
    <text evidence="9">The sequence shown here is derived from an EMBL/GenBank/DDBJ whole genome shotgun (WGS) entry which is preliminary data.</text>
</comment>
<name>A0A3R8NBW7_9BURK</name>
<protein>
    <submittedName>
        <fullName evidence="9">AEC family transporter</fullName>
    </submittedName>
</protein>
<keyword evidence="3" id="KW-0813">Transport</keyword>
<evidence type="ECO:0000256" key="7">
    <source>
        <dbReference type="ARBA" id="ARBA00023136"/>
    </source>
</evidence>
<evidence type="ECO:0000256" key="8">
    <source>
        <dbReference type="SAM" id="Phobius"/>
    </source>
</evidence>
<evidence type="ECO:0000256" key="4">
    <source>
        <dbReference type="ARBA" id="ARBA00022475"/>
    </source>
</evidence>
<evidence type="ECO:0000313" key="10">
    <source>
        <dbReference type="Proteomes" id="UP000270261"/>
    </source>
</evidence>
<dbReference type="GO" id="GO:0005886">
    <property type="term" value="C:plasma membrane"/>
    <property type="evidence" value="ECO:0007669"/>
    <property type="project" value="UniProtKB-SubCell"/>
</dbReference>